<accession>A0A0E9SJM0</accession>
<organism evidence="1">
    <name type="scientific">Anguilla anguilla</name>
    <name type="common">European freshwater eel</name>
    <name type="synonym">Muraena anguilla</name>
    <dbReference type="NCBI Taxonomy" id="7936"/>
    <lineage>
        <taxon>Eukaryota</taxon>
        <taxon>Metazoa</taxon>
        <taxon>Chordata</taxon>
        <taxon>Craniata</taxon>
        <taxon>Vertebrata</taxon>
        <taxon>Euteleostomi</taxon>
        <taxon>Actinopterygii</taxon>
        <taxon>Neopterygii</taxon>
        <taxon>Teleostei</taxon>
        <taxon>Anguilliformes</taxon>
        <taxon>Anguillidae</taxon>
        <taxon>Anguilla</taxon>
    </lineage>
</organism>
<evidence type="ECO:0000313" key="1">
    <source>
        <dbReference type="EMBL" id="JAH41584.1"/>
    </source>
</evidence>
<name>A0A0E9SJM0_ANGAN</name>
<proteinExistence type="predicted"/>
<protein>
    <submittedName>
        <fullName evidence="1">Uncharacterized protein</fullName>
    </submittedName>
</protein>
<dbReference type="EMBL" id="GBXM01066993">
    <property type="protein sequence ID" value="JAH41584.1"/>
    <property type="molecule type" value="Transcribed_RNA"/>
</dbReference>
<sequence length="15" mass="1806">MNIWNTKQKETMPGQ</sequence>
<reference evidence="1" key="1">
    <citation type="submission" date="2014-11" db="EMBL/GenBank/DDBJ databases">
        <authorList>
            <person name="Amaro Gonzalez C."/>
        </authorList>
    </citation>
    <scope>NUCLEOTIDE SEQUENCE</scope>
</reference>
<reference evidence="1" key="2">
    <citation type="journal article" date="2015" name="Fish Shellfish Immunol.">
        <title>Early steps in the European eel (Anguilla anguilla)-Vibrio vulnificus interaction in the gills: Role of the RtxA13 toxin.</title>
        <authorList>
            <person name="Callol A."/>
            <person name="Pajuelo D."/>
            <person name="Ebbesson L."/>
            <person name="Teles M."/>
            <person name="MacKenzie S."/>
            <person name="Amaro C."/>
        </authorList>
    </citation>
    <scope>NUCLEOTIDE SEQUENCE</scope>
</reference>